<dbReference type="CDD" id="cd02022">
    <property type="entry name" value="DPCK"/>
    <property type="match status" value="1"/>
</dbReference>
<dbReference type="InterPro" id="IPR027417">
    <property type="entry name" value="P-loop_NTPase"/>
</dbReference>
<dbReference type="PANTHER" id="PTHR10695:SF46">
    <property type="entry name" value="BIFUNCTIONAL COENZYME A SYNTHASE-RELATED"/>
    <property type="match status" value="1"/>
</dbReference>
<dbReference type="HAMAP" id="MF_00376">
    <property type="entry name" value="Dephospho_CoA_kinase"/>
    <property type="match status" value="1"/>
</dbReference>
<keyword evidence="3" id="KW-0418">Kinase</keyword>
<evidence type="ECO:0000256" key="1">
    <source>
        <dbReference type="ARBA" id="ARBA00022741"/>
    </source>
</evidence>
<reference evidence="3" key="1">
    <citation type="submission" date="2018-06" db="EMBL/GenBank/DDBJ databases">
        <authorList>
            <person name="Zhirakovskaya E."/>
        </authorList>
    </citation>
    <scope>NUCLEOTIDE SEQUENCE</scope>
</reference>
<keyword evidence="1" id="KW-0547">Nucleotide-binding</keyword>
<dbReference type="EMBL" id="UOES01000561">
    <property type="protein sequence ID" value="VAW29383.1"/>
    <property type="molecule type" value="Genomic_DNA"/>
</dbReference>
<dbReference type="PROSITE" id="PS51219">
    <property type="entry name" value="DPCK"/>
    <property type="match status" value="1"/>
</dbReference>
<dbReference type="GO" id="GO:0004140">
    <property type="term" value="F:dephospho-CoA kinase activity"/>
    <property type="evidence" value="ECO:0007669"/>
    <property type="project" value="UniProtKB-EC"/>
</dbReference>
<dbReference type="NCBIfam" id="TIGR00152">
    <property type="entry name" value="dephospho-CoA kinase"/>
    <property type="match status" value="1"/>
</dbReference>
<keyword evidence="3" id="KW-0808">Transferase</keyword>
<protein>
    <submittedName>
        <fullName evidence="3">Dephospho-CoA kinase</fullName>
        <ecNumber evidence="3">2.7.1.24</ecNumber>
    </submittedName>
</protein>
<keyword evidence="2" id="KW-0067">ATP-binding</keyword>
<accession>A0A3B0UMC7</accession>
<dbReference type="EC" id="2.7.1.24" evidence="3"/>
<organism evidence="3">
    <name type="scientific">hydrothermal vent metagenome</name>
    <dbReference type="NCBI Taxonomy" id="652676"/>
    <lineage>
        <taxon>unclassified sequences</taxon>
        <taxon>metagenomes</taxon>
        <taxon>ecological metagenomes</taxon>
    </lineage>
</organism>
<dbReference type="InterPro" id="IPR001977">
    <property type="entry name" value="Depp_CoAkinase"/>
</dbReference>
<evidence type="ECO:0000313" key="3">
    <source>
        <dbReference type="EMBL" id="VAW29383.1"/>
    </source>
</evidence>
<proteinExistence type="inferred from homology"/>
<evidence type="ECO:0000256" key="2">
    <source>
        <dbReference type="ARBA" id="ARBA00022840"/>
    </source>
</evidence>
<dbReference type="SUPFAM" id="SSF52540">
    <property type="entry name" value="P-loop containing nucleoside triphosphate hydrolases"/>
    <property type="match status" value="1"/>
</dbReference>
<dbReference type="PANTHER" id="PTHR10695">
    <property type="entry name" value="DEPHOSPHO-COA KINASE-RELATED"/>
    <property type="match status" value="1"/>
</dbReference>
<gene>
    <name evidence="3" type="ORF">MNBD_BACTEROID06-194</name>
</gene>
<dbReference type="Gene3D" id="3.40.50.300">
    <property type="entry name" value="P-loop containing nucleotide triphosphate hydrolases"/>
    <property type="match status" value="1"/>
</dbReference>
<dbReference type="GO" id="GO:0005524">
    <property type="term" value="F:ATP binding"/>
    <property type="evidence" value="ECO:0007669"/>
    <property type="project" value="UniProtKB-KW"/>
</dbReference>
<dbReference type="AlphaFoldDB" id="A0A3B0UMC7"/>
<name>A0A3B0UMC7_9ZZZZ</name>
<dbReference type="GO" id="GO:0015937">
    <property type="term" value="P:coenzyme A biosynthetic process"/>
    <property type="evidence" value="ECO:0007669"/>
    <property type="project" value="InterPro"/>
</dbReference>
<sequence>MSKPITVGITGGIGSGKTLICKLFAILGTPIYNADNRAKELINSTLIEPITKAFGSESYENGVLNRAYIAKLVFTNQIQLDLLNSIVHPAVAVDFENWVSTHNNSEYVLKEAALLVETGSYKQLDKLIVITAPYQLRVERVKKRDAFRNKEEIEKIIESQIPDNKKVVLADFVINNDETDLLIPQVLEIDKKIRQH</sequence>
<dbReference type="Pfam" id="PF01121">
    <property type="entry name" value="CoaE"/>
    <property type="match status" value="1"/>
</dbReference>